<comment type="caution">
    <text evidence="2">The sequence shown here is derived from an EMBL/GenBank/DDBJ whole genome shotgun (WGS) entry which is preliminary data.</text>
</comment>
<organism evidence="2 3">
    <name type="scientific">Stylosanthes scabra</name>
    <dbReference type="NCBI Taxonomy" id="79078"/>
    <lineage>
        <taxon>Eukaryota</taxon>
        <taxon>Viridiplantae</taxon>
        <taxon>Streptophyta</taxon>
        <taxon>Embryophyta</taxon>
        <taxon>Tracheophyta</taxon>
        <taxon>Spermatophyta</taxon>
        <taxon>Magnoliopsida</taxon>
        <taxon>eudicotyledons</taxon>
        <taxon>Gunneridae</taxon>
        <taxon>Pentapetalae</taxon>
        <taxon>rosids</taxon>
        <taxon>fabids</taxon>
        <taxon>Fabales</taxon>
        <taxon>Fabaceae</taxon>
        <taxon>Papilionoideae</taxon>
        <taxon>50 kb inversion clade</taxon>
        <taxon>dalbergioids sensu lato</taxon>
        <taxon>Dalbergieae</taxon>
        <taxon>Pterocarpus clade</taxon>
        <taxon>Stylosanthes</taxon>
    </lineage>
</organism>
<dbReference type="EMBL" id="JASCZI010002962">
    <property type="protein sequence ID" value="MED6116563.1"/>
    <property type="molecule type" value="Genomic_DNA"/>
</dbReference>
<feature type="compositionally biased region" description="Basic residues" evidence="1">
    <location>
        <begin position="20"/>
        <end position="30"/>
    </location>
</feature>
<dbReference type="Proteomes" id="UP001341840">
    <property type="component" value="Unassembled WGS sequence"/>
</dbReference>
<feature type="region of interest" description="Disordered" evidence="1">
    <location>
        <begin position="1"/>
        <end position="30"/>
    </location>
</feature>
<name>A0ABU6QYB6_9FABA</name>
<gene>
    <name evidence="2" type="ORF">PIB30_101401</name>
</gene>
<sequence>MPNQRGVKAVKNQSTFIKNGQKRQHPRRCRTRRHRMAWLLPVMFSSRRRRRWDEDIQVVGSHILASPVMAERAQVGSELNNTSVVGSKD</sequence>
<reference evidence="2 3" key="1">
    <citation type="journal article" date="2023" name="Plants (Basel)">
        <title>Bridging the Gap: Combining Genomics and Transcriptomics Approaches to Understand Stylosanthes scabra, an Orphan Legume from the Brazilian Caatinga.</title>
        <authorList>
            <person name="Ferreira-Neto J.R.C."/>
            <person name="da Silva M.D."/>
            <person name="Binneck E."/>
            <person name="de Melo N.F."/>
            <person name="da Silva R.H."/>
            <person name="de Melo A.L.T.M."/>
            <person name="Pandolfi V."/>
            <person name="Bustamante F.O."/>
            <person name="Brasileiro-Vidal A.C."/>
            <person name="Benko-Iseppon A.M."/>
        </authorList>
    </citation>
    <scope>NUCLEOTIDE SEQUENCE [LARGE SCALE GENOMIC DNA]</scope>
    <source>
        <tissue evidence="2">Leaves</tissue>
    </source>
</reference>
<proteinExistence type="predicted"/>
<evidence type="ECO:0000313" key="2">
    <source>
        <dbReference type="EMBL" id="MED6116563.1"/>
    </source>
</evidence>
<accession>A0ABU6QYB6</accession>
<evidence type="ECO:0000313" key="3">
    <source>
        <dbReference type="Proteomes" id="UP001341840"/>
    </source>
</evidence>
<evidence type="ECO:0000256" key="1">
    <source>
        <dbReference type="SAM" id="MobiDB-lite"/>
    </source>
</evidence>
<keyword evidence="3" id="KW-1185">Reference proteome</keyword>
<protein>
    <submittedName>
        <fullName evidence="2">Uncharacterized protein</fullName>
    </submittedName>
</protein>